<sequence length="537" mass="57079">MSHELPSGSRGSSPTTATPAIDGAIATTGLPLRWLYAQSQLHLRPITSPITQPEHHSDHQAAHPADMHFTTVGSSELADPGEFLPPGSIVLTTGVGFKQRNQDFDAYVHRAADRGITAIGFGVGLEYPTVPQQLIAAARAYRIGLFLIPREIPFTRIIEAVAREHQRRAQLEQRMAAQIQEELNRTSHTSGIEGIVQVLSHRTHSAVAAAWGEQVVRSDSAEHSPAASARLDAALTHASPAHAGTVTAPPGAVLYEVPLGPTSADGVLLTARDHAFTPAERGVFKHAAGLISLVQRQHIAPHTIPSTRLAWEAVASHMVGLDGTSDRLTTALAPLTDADGRVRLLAFRSHSPAAAARAALRDRVVAAFERSGLEFIDLPAPREGAHLVFAAAVPDEVVSLLDATPTAVSAPTAVSGLSGDVLYSVVVAMRPAHRGQPLPEPPSLPAWTGNAAVRPVLHARFRETLQRIHDADPTLFDTAVAFLTTDGHVGDTAATLGIHRHTARARLQQIAALGCDLSVPETRAELLILARLFQPEG</sequence>
<evidence type="ECO:0000256" key="1">
    <source>
        <dbReference type="SAM" id="MobiDB-lite"/>
    </source>
</evidence>
<dbReference type="EMBL" id="QXJK01000016">
    <property type="protein sequence ID" value="RIX33372.1"/>
    <property type="molecule type" value="Genomic_DNA"/>
</dbReference>
<evidence type="ECO:0000259" key="3">
    <source>
        <dbReference type="Pfam" id="PF13556"/>
    </source>
</evidence>
<evidence type="ECO:0000259" key="2">
    <source>
        <dbReference type="Pfam" id="PF07905"/>
    </source>
</evidence>
<dbReference type="Pfam" id="PF13556">
    <property type="entry name" value="HTH_30"/>
    <property type="match status" value="1"/>
</dbReference>
<dbReference type="InterPro" id="IPR042070">
    <property type="entry name" value="PucR_C-HTH_sf"/>
</dbReference>
<dbReference type="InterPro" id="IPR012914">
    <property type="entry name" value="PucR_dom"/>
</dbReference>
<accession>A0A418Q4P9</accession>
<dbReference type="Proteomes" id="UP000285278">
    <property type="component" value="Unassembled WGS sequence"/>
</dbReference>
<comment type="caution">
    <text evidence="4">The sequence shown here is derived from an EMBL/GenBank/DDBJ whole genome shotgun (WGS) entry which is preliminary data.</text>
</comment>
<feature type="domain" description="Purine catabolism PurC-like" evidence="2">
    <location>
        <begin position="70"/>
        <end position="163"/>
    </location>
</feature>
<dbReference type="STRING" id="1451189.CFAL_10685"/>
<protein>
    <submittedName>
        <fullName evidence="4">PucR family transcriptional regulator</fullName>
    </submittedName>
</protein>
<evidence type="ECO:0000313" key="4">
    <source>
        <dbReference type="EMBL" id="RIX33372.1"/>
    </source>
</evidence>
<reference evidence="4 5" key="1">
    <citation type="submission" date="2018-09" db="EMBL/GenBank/DDBJ databases">
        <title>Optimization and identification of Corynebacterium falsenii FN1-14 from fish paste.</title>
        <authorList>
            <person name="Daroonpunt R."/>
            <person name="Tanasupawat S."/>
        </authorList>
    </citation>
    <scope>NUCLEOTIDE SEQUENCE [LARGE SCALE GENOMIC DNA]</scope>
    <source>
        <strain evidence="4 5">FN1-14</strain>
    </source>
</reference>
<feature type="region of interest" description="Disordered" evidence="1">
    <location>
        <begin position="1"/>
        <end position="21"/>
    </location>
</feature>
<gene>
    <name evidence="4" type="ORF">D3M95_10445</name>
</gene>
<dbReference type="InterPro" id="IPR025736">
    <property type="entry name" value="PucR_C-HTH_dom"/>
</dbReference>
<organism evidence="4 5">
    <name type="scientific">Corynebacterium falsenii</name>
    <dbReference type="NCBI Taxonomy" id="108486"/>
    <lineage>
        <taxon>Bacteria</taxon>
        <taxon>Bacillati</taxon>
        <taxon>Actinomycetota</taxon>
        <taxon>Actinomycetes</taxon>
        <taxon>Mycobacteriales</taxon>
        <taxon>Corynebacteriaceae</taxon>
        <taxon>Corynebacterium</taxon>
    </lineage>
</organism>
<feature type="domain" description="PucR C-terminal helix-turn-helix" evidence="3">
    <location>
        <begin position="475"/>
        <end position="528"/>
    </location>
</feature>
<evidence type="ECO:0000313" key="5">
    <source>
        <dbReference type="Proteomes" id="UP000285278"/>
    </source>
</evidence>
<dbReference type="OrthoDB" id="8450798at2"/>
<name>A0A418Q4P9_9CORY</name>
<dbReference type="AlphaFoldDB" id="A0A418Q4P9"/>
<proteinExistence type="predicted"/>
<feature type="compositionally biased region" description="Polar residues" evidence="1">
    <location>
        <begin position="9"/>
        <end position="18"/>
    </location>
</feature>
<dbReference type="RefSeq" id="WP_119665292.1">
    <property type="nucleotide sequence ID" value="NZ_QXJK01000016.1"/>
</dbReference>
<dbReference type="Gene3D" id="1.10.10.2840">
    <property type="entry name" value="PucR C-terminal helix-turn-helix domain"/>
    <property type="match status" value="1"/>
</dbReference>
<dbReference type="Pfam" id="PF07905">
    <property type="entry name" value="PucR"/>
    <property type="match status" value="1"/>
</dbReference>
<keyword evidence="5" id="KW-1185">Reference proteome</keyword>